<reference evidence="12 13" key="1">
    <citation type="submission" date="2019-03" db="EMBL/GenBank/DDBJ databases">
        <title>Comparative genomic analyses of the sweetpotato soil rot pathogen, Streptomyces ipomoeae.</title>
        <authorList>
            <person name="Ruschel Soares N."/>
            <person name="Badger J.H."/>
            <person name="Huguet-Tapia J.C."/>
            <person name="Clark C.A."/>
            <person name="Pettis G.S."/>
        </authorList>
    </citation>
    <scope>NUCLEOTIDE SEQUENCE [LARGE SCALE GENOMIC DNA]</scope>
    <source>
        <strain evidence="12 13">88-35</strain>
    </source>
</reference>
<dbReference type="InterPro" id="IPR007267">
    <property type="entry name" value="GtrA_DPMS_TM"/>
</dbReference>
<feature type="compositionally biased region" description="Low complexity" evidence="8">
    <location>
        <begin position="413"/>
        <end position="423"/>
    </location>
</feature>
<comment type="similarity">
    <text evidence="2">Belongs to the glycosyltransferase 2 family.</text>
</comment>
<feature type="compositionally biased region" description="Basic and acidic residues" evidence="8">
    <location>
        <begin position="434"/>
        <end position="446"/>
    </location>
</feature>
<dbReference type="Proteomes" id="UP000318720">
    <property type="component" value="Unassembled WGS sequence"/>
</dbReference>
<dbReference type="GO" id="GO:0004582">
    <property type="term" value="F:dolichyl-phosphate beta-D-mannosyltransferase activity"/>
    <property type="evidence" value="ECO:0007669"/>
    <property type="project" value="InterPro"/>
</dbReference>
<sequence>MNSGSHESTVPEELGDPAVRGAEVPEPGAVTIVVPTFNESANVRELLHQITETVPSRLPCEVVFVDDSTDDTPEVINEAAQDCPFPVTVLHRDKPVGGLGGAVVEGMKAAGSDWIVVMDGDLQHPPSLVPELVATGERSSAGLVVASRYIKGGSRAGLAGSYRVAVSRGATWLTKSLFPRRLHGISDPMSGFFAIRRSAVTAEVLQPLGYKILLELAVRSRPRQVTEVPFVFQDRFAGESKSTAQEGLRFLRHLVGLRTASPLARMIVFGLIGVTGFIPNLAGLWTLTHVLGMHYVPAEILANQLGVLWNFFLIEHLCFRERRKHRKGWDRVGRFALLANADLVLRIPLIALFVAQFGMGALPATALALVTTFVLRFVGTEALVYLPRTKPRRGERGEQQRAGQAGRSRRPDQAGQAGQAGQADEAEPTEPTEPTERGSHAAEEAA</sequence>
<feature type="region of interest" description="Disordered" evidence="8">
    <location>
        <begin position="389"/>
        <end position="446"/>
    </location>
</feature>
<evidence type="ECO:0000256" key="2">
    <source>
        <dbReference type="ARBA" id="ARBA00006739"/>
    </source>
</evidence>
<gene>
    <name evidence="12" type="ORF">Sipo8835_33855</name>
</gene>
<evidence type="ECO:0000256" key="9">
    <source>
        <dbReference type="SAM" id="Phobius"/>
    </source>
</evidence>
<feature type="transmembrane region" description="Helical" evidence="9">
    <location>
        <begin position="335"/>
        <end position="355"/>
    </location>
</feature>
<dbReference type="PANTHER" id="PTHR43398:SF1">
    <property type="entry name" value="DOLICHOL-PHOSPHATE MANNOSYLTRANSFERASE SUBUNIT 1"/>
    <property type="match status" value="1"/>
</dbReference>
<evidence type="ECO:0000313" key="12">
    <source>
        <dbReference type="EMBL" id="TQE24232.1"/>
    </source>
</evidence>
<comment type="subcellular location">
    <subcellularLocation>
        <location evidence="1">Membrane</location>
        <topology evidence="1">Multi-pass membrane protein</topology>
    </subcellularLocation>
</comment>
<evidence type="ECO:0000256" key="3">
    <source>
        <dbReference type="ARBA" id="ARBA00022676"/>
    </source>
</evidence>
<evidence type="ECO:0000256" key="1">
    <source>
        <dbReference type="ARBA" id="ARBA00004141"/>
    </source>
</evidence>
<feature type="domain" description="Glycosyltransferase 2-like" evidence="10">
    <location>
        <begin position="31"/>
        <end position="200"/>
    </location>
</feature>
<dbReference type="Pfam" id="PF04138">
    <property type="entry name" value="GtrA_DPMS_TM"/>
    <property type="match status" value="1"/>
</dbReference>
<protein>
    <submittedName>
        <fullName evidence="12">Glycosyltransferase family 2 protein</fullName>
    </submittedName>
</protein>
<keyword evidence="3" id="KW-0328">Glycosyltransferase</keyword>
<feature type="transmembrane region" description="Helical" evidence="9">
    <location>
        <begin position="267"/>
        <end position="287"/>
    </location>
</feature>
<evidence type="ECO:0000256" key="8">
    <source>
        <dbReference type="SAM" id="MobiDB-lite"/>
    </source>
</evidence>
<evidence type="ECO:0000256" key="6">
    <source>
        <dbReference type="ARBA" id="ARBA00022989"/>
    </source>
</evidence>
<accession>A0AAE9AXS5</accession>
<dbReference type="Gene3D" id="3.90.550.10">
    <property type="entry name" value="Spore Coat Polysaccharide Biosynthesis Protein SpsA, Chain A"/>
    <property type="match status" value="1"/>
</dbReference>
<keyword evidence="5 9" id="KW-0812">Transmembrane</keyword>
<dbReference type="GO" id="GO:0000271">
    <property type="term" value="P:polysaccharide biosynthetic process"/>
    <property type="evidence" value="ECO:0007669"/>
    <property type="project" value="InterPro"/>
</dbReference>
<feature type="region of interest" description="Disordered" evidence="8">
    <location>
        <begin position="1"/>
        <end position="22"/>
    </location>
</feature>
<dbReference type="PANTHER" id="PTHR43398">
    <property type="entry name" value="DOLICHOL-PHOSPHATE MANNOSYLTRANSFERASE SUBUNIT 1"/>
    <property type="match status" value="1"/>
</dbReference>
<comment type="caution">
    <text evidence="12">The sequence shown here is derived from an EMBL/GenBank/DDBJ whole genome shotgun (WGS) entry which is preliminary data.</text>
</comment>
<feature type="domain" description="GtrA/DPMS transmembrane" evidence="11">
    <location>
        <begin position="269"/>
        <end position="384"/>
    </location>
</feature>
<evidence type="ECO:0000256" key="4">
    <source>
        <dbReference type="ARBA" id="ARBA00022679"/>
    </source>
</evidence>
<keyword evidence="7 9" id="KW-0472">Membrane</keyword>
<keyword evidence="6 9" id="KW-1133">Transmembrane helix</keyword>
<dbReference type="InterPro" id="IPR029044">
    <property type="entry name" value="Nucleotide-diphossugar_trans"/>
</dbReference>
<evidence type="ECO:0000256" key="5">
    <source>
        <dbReference type="ARBA" id="ARBA00022692"/>
    </source>
</evidence>
<dbReference type="AlphaFoldDB" id="A0AAE9AXS5"/>
<dbReference type="InterPro" id="IPR001173">
    <property type="entry name" value="Glyco_trans_2-like"/>
</dbReference>
<dbReference type="GO" id="GO:0006506">
    <property type="term" value="P:GPI anchor biosynthetic process"/>
    <property type="evidence" value="ECO:0007669"/>
    <property type="project" value="TreeGrafter"/>
</dbReference>
<name>A0AAE9AXS5_9ACTN</name>
<dbReference type="RefSeq" id="WP_141584956.1">
    <property type="nucleotide sequence ID" value="NZ_SPAY01000065.1"/>
</dbReference>
<evidence type="ECO:0000313" key="13">
    <source>
        <dbReference type="Proteomes" id="UP000318720"/>
    </source>
</evidence>
<evidence type="ECO:0000259" key="11">
    <source>
        <dbReference type="Pfam" id="PF04138"/>
    </source>
</evidence>
<dbReference type="EMBL" id="SPAZ01000262">
    <property type="protein sequence ID" value="TQE24232.1"/>
    <property type="molecule type" value="Genomic_DNA"/>
</dbReference>
<dbReference type="Pfam" id="PF00535">
    <property type="entry name" value="Glycos_transf_2"/>
    <property type="match status" value="1"/>
</dbReference>
<dbReference type="InterPro" id="IPR039528">
    <property type="entry name" value="DPM1-like"/>
</dbReference>
<feature type="transmembrane region" description="Helical" evidence="9">
    <location>
        <begin position="293"/>
        <end position="314"/>
    </location>
</feature>
<dbReference type="SUPFAM" id="SSF53448">
    <property type="entry name" value="Nucleotide-diphospho-sugar transferases"/>
    <property type="match status" value="1"/>
</dbReference>
<organism evidence="12 13">
    <name type="scientific">Streptomyces ipomoeae</name>
    <dbReference type="NCBI Taxonomy" id="103232"/>
    <lineage>
        <taxon>Bacteria</taxon>
        <taxon>Bacillati</taxon>
        <taxon>Actinomycetota</taxon>
        <taxon>Actinomycetes</taxon>
        <taxon>Kitasatosporales</taxon>
        <taxon>Streptomycetaceae</taxon>
        <taxon>Streptomyces</taxon>
    </lineage>
</organism>
<evidence type="ECO:0000256" key="7">
    <source>
        <dbReference type="ARBA" id="ARBA00023136"/>
    </source>
</evidence>
<evidence type="ECO:0000259" key="10">
    <source>
        <dbReference type="Pfam" id="PF00535"/>
    </source>
</evidence>
<dbReference type="CDD" id="cd06442">
    <property type="entry name" value="DPM1_like"/>
    <property type="match status" value="1"/>
</dbReference>
<keyword evidence="4" id="KW-0808">Transferase</keyword>
<dbReference type="GO" id="GO:0035269">
    <property type="term" value="P:protein O-linked glycosylation via mannose"/>
    <property type="evidence" value="ECO:0007669"/>
    <property type="project" value="TreeGrafter"/>
</dbReference>
<dbReference type="GO" id="GO:0016020">
    <property type="term" value="C:membrane"/>
    <property type="evidence" value="ECO:0007669"/>
    <property type="project" value="UniProtKB-SubCell"/>
</dbReference>
<feature type="transmembrane region" description="Helical" evidence="9">
    <location>
        <begin position="361"/>
        <end position="386"/>
    </location>
</feature>
<dbReference type="GO" id="GO:0006488">
    <property type="term" value="P:dolichol-linked oligosaccharide biosynthetic process"/>
    <property type="evidence" value="ECO:0007669"/>
    <property type="project" value="TreeGrafter"/>
</dbReference>
<proteinExistence type="inferred from homology"/>